<protein>
    <recommendedName>
        <fullName evidence="2">Band 7 domain-containing protein</fullName>
    </recommendedName>
</protein>
<sequence length="361" mass="39024">MAEITNLGFIRHLRADASVHVLHFRGARLVREGRGLSFLFAPHTASIVEVPADDREMALVFHGRSADYQDVTAQGVLSYRVTDPRTLADRVDFTIDLRTGALRREPLEKLALRFSQLAEQHAAGWVARTPLRDVLALGPERIRAAIETGLAADPSVPAMGLEVVSVRISSVRPAPDLEKALEAPTRERIQQAADEAAFGRRALAVEKERAIQENELKNRIELARRREELILQDGQNARREATEQAEASRIAAEAEAARGAIAAQAAAHELRTRADAEAHRTRAQGDADATALRLSEEVRTAAEAARMAAVREVPPAVLLGLAAQAIAGKLEKIERVSVGPDALGPALERLLDAGATRLAGG</sequence>
<accession>A0ABM7WV76</accession>
<proteinExistence type="predicted"/>
<name>A0ABM7WV76_9BACT</name>
<dbReference type="InterPro" id="IPR036013">
    <property type="entry name" value="Band_7/SPFH_dom_sf"/>
</dbReference>
<evidence type="ECO:0000259" key="2">
    <source>
        <dbReference type="Pfam" id="PF01145"/>
    </source>
</evidence>
<evidence type="ECO:0000313" key="4">
    <source>
        <dbReference type="Proteomes" id="UP001162891"/>
    </source>
</evidence>
<feature type="domain" description="Band 7" evidence="2">
    <location>
        <begin position="28"/>
        <end position="195"/>
    </location>
</feature>
<dbReference type="RefSeq" id="WP_248361179.1">
    <property type="nucleotide sequence ID" value="NZ_AP025591.1"/>
</dbReference>
<evidence type="ECO:0000313" key="3">
    <source>
        <dbReference type="EMBL" id="BDG03295.1"/>
    </source>
</evidence>
<organism evidence="3 4">
    <name type="scientific">Anaeromyxobacter oryzae</name>
    <dbReference type="NCBI Taxonomy" id="2918170"/>
    <lineage>
        <taxon>Bacteria</taxon>
        <taxon>Pseudomonadati</taxon>
        <taxon>Myxococcota</taxon>
        <taxon>Myxococcia</taxon>
        <taxon>Myxococcales</taxon>
        <taxon>Cystobacterineae</taxon>
        <taxon>Anaeromyxobacteraceae</taxon>
        <taxon>Anaeromyxobacter</taxon>
    </lineage>
</organism>
<dbReference type="EMBL" id="AP025591">
    <property type="protein sequence ID" value="BDG03295.1"/>
    <property type="molecule type" value="Genomic_DNA"/>
</dbReference>
<reference evidence="4" key="1">
    <citation type="journal article" date="2022" name="Int. J. Syst. Evol. Microbiol.">
        <title>Anaeromyxobacter oryzae sp. nov., Anaeromyxobacter diazotrophicus sp. nov. and Anaeromyxobacter paludicola sp. nov., isolated from paddy soils.</title>
        <authorList>
            <person name="Itoh H."/>
            <person name="Xu Z."/>
            <person name="Mise K."/>
            <person name="Masuda Y."/>
            <person name="Ushijima N."/>
            <person name="Hayakawa C."/>
            <person name="Shiratori Y."/>
            <person name="Senoo K."/>
        </authorList>
    </citation>
    <scope>NUCLEOTIDE SEQUENCE [LARGE SCALE GENOMIC DNA]</scope>
    <source>
        <strain evidence="4">Red232</strain>
    </source>
</reference>
<dbReference type="InterPro" id="IPR001107">
    <property type="entry name" value="Band_7"/>
</dbReference>
<evidence type="ECO:0000256" key="1">
    <source>
        <dbReference type="ARBA" id="ARBA00004167"/>
    </source>
</evidence>
<dbReference type="Pfam" id="PF01145">
    <property type="entry name" value="Band_7"/>
    <property type="match status" value="1"/>
</dbReference>
<gene>
    <name evidence="3" type="ORF">AMOR_22910</name>
</gene>
<dbReference type="SUPFAM" id="SSF117892">
    <property type="entry name" value="Band 7/SPFH domain"/>
    <property type="match status" value="1"/>
</dbReference>
<comment type="subcellular location">
    <subcellularLocation>
        <location evidence="1">Membrane</location>
        <topology evidence="1">Single-pass membrane protein</topology>
    </subcellularLocation>
</comment>
<dbReference type="Proteomes" id="UP001162891">
    <property type="component" value="Chromosome"/>
</dbReference>
<keyword evidence="4" id="KW-1185">Reference proteome</keyword>
<dbReference type="Gene3D" id="3.30.479.30">
    <property type="entry name" value="Band 7 domain"/>
    <property type="match status" value="1"/>
</dbReference>